<dbReference type="PROSITE" id="PS51318">
    <property type="entry name" value="TAT"/>
    <property type="match status" value="1"/>
</dbReference>
<proteinExistence type="predicted"/>
<evidence type="ECO:0000313" key="3">
    <source>
        <dbReference type="Proteomes" id="UP001500151"/>
    </source>
</evidence>
<keyword evidence="1" id="KW-0732">Signal</keyword>
<accession>A0ABN3RHP8</accession>
<gene>
    <name evidence="2" type="ORF">GCM10010307_64060</name>
</gene>
<organism evidence="2 3">
    <name type="scientific">Streptomyces vastus</name>
    <dbReference type="NCBI Taxonomy" id="285451"/>
    <lineage>
        <taxon>Bacteria</taxon>
        <taxon>Bacillati</taxon>
        <taxon>Actinomycetota</taxon>
        <taxon>Actinomycetes</taxon>
        <taxon>Kitasatosporales</taxon>
        <taxon>Streptomycetaceae</taxon>
        <taxon>Streptomyces</taxon>
    </lineage>
</organism>
<dbReference type="EMBL" id="BAAASJ010000099">
    <property type="protein sequence ID" value="GAA2652926.1"/>
    <property type="molecule type" value="Genomic_DNA"/>
</dbReference>
<reference evidence="2 3" key="1">
    <citation type="journal article" date="2019" name="Int. J. Syst. Evol. Microbiol.">
        <title>The Global Catalogue of Microorganisms (GCM) 10K type strain sequencing project: providing services to taxonomists for standard genome sequencing and annotation.</title>
        <authorList>
            <consortium name="The Broad Institute Genomics Platform"/>
            <consortium name="The Broad Institute Genome Sequencing Center for Infectious Disease"/>
            <person name="Wu L."/>
            <person name="Ma J."/>
        </authorList>
    </citation>
    <scope>NUCLEOTIDE SEQUENCE [LARGE SCALE GENOMIC DNA]</scope>
    <source>
        <strain evidence="2 3">JCM 4524</strain>
    </source>
</reference>
<comment type="caution">
    <text evidence="2">The sequence shown here is derived from an EMBL/GenBank/DDBJ whole genome shotgun (WGS) entry which is preliminary data.</text>
</comment>
<name>A0ABN3RHP8_9ACTN</name>
<dbReference type="Proteomes" id="UP001500151">
    <property type="component" value="Unassembled WGS sequence"/>
</dbReference>
<evidence type="ECO:0000256" key="1">
    <source>
        <dbReference type="SAM" id="SignalP"/>
    </source>
</evidence>
<keyword evidence="3" id="KW-1185">Reference proteome</keyword>
<feature type="signal peptide" evidence="1">
    <location>
        <begin position="1"/>
        <end position="28"/>
    </location>
</feature>
<dbReference type="RefSeq" id="WP_344394523.1">
    <property type="nucleotide sequence ID" value="NZ_BAAASJ010000099.1"/>
</dbReference>
<feature type="chain" id="PRO_5045783287" evidence="1">
    <location>
        <begin position="29"/>
        <end position="304"/>
    </location>
</feature>
<sequence>MIQPSRRSAIVSLAALGATVAAGGAAHARAPQGTGAPRTPLHVVTGEDGFSAPGTAAAGAVAVRLRTTSTSTGAVGLARLRPGVSEAVFRTRLRRIFSTEGRENIEATKALMAAAELYGGGFAHVGTDTAFTVELDAGRYLLLEFLDFEGERGREPAPGQEYVRRLTVHEPRTDTSPAPPCATIIAVDVPGRGPHFALHGRVRPGRPVRYVNRMPDQVNELALYLITDDAVTEEDLQAFFDNTSPAPPFDVSHQLGTPPLSSGRAITLTPPLAPGRYAAVTWVTSIHDARPLSAHGQHRILTVR</sequence>
<evidence type="ECO:0000313" key="2">
    <source>
        <dbReference type="EMBL" id="GAA2652926.1"/>
    </source>
</evidence>
<dbReference type="InterPro" id="IPR006311">
    <property type="entry name" value="TAT_signal"/>
</dbReference>
<protein>
    <submittedName>
        <fullName evidence="2">Uncharacterized protein</fullName>
    </submittedName>
</protein>